<organism evidence="1">
    <name type="scientific">marine metagenome</name>
    <dbReference type="NCBI Taxonomy" id="408172"/>
    <lineage>
        <taxon>unclassified sequences</taxon>
        <taxon>metagenomes</taxon>
        <taxon>ecological metagenomes</taxon>
    </lineage>
</organism>
<dbReference type="SUPFAM" id="SSF110296">
    <property type="entry name" value="Oligoxyloglucan reducing end-specific cellobiohydrolase"/>
    <property type="match status" value="1"/>
</dbReference>
<gene>
    <name evidence="1" type="ORF">METZ01_LOCUS471830</name>
</gene>
<dbReference type="InterPro" id="IPR015943">
    <property type="entry name" value="WD40/YVTN_repeat-like_dom_sf"/>
</dbReference>
<proteinExistence type="predicted"/>
<evidence type="ECO:0008006" key="2">
    <source>
        <dbReference type="Google" id="ProtNLM"/>
    </source>
</evidence>
<accession>A0A383BFL5</accession>
<feature type="non-terminal residue" evidence="1">
    <location>
        <position position="246"/>
    </location>
</feature>
<dbReference type="AlphaFoldDB" id="A0A383BFL5"/>
<sequence>FIANIPVSGSGENILTGGMGSNYPFFYAHVGNRIYYSMNSGNSWVDRGERPQWYFNLQNSFNSSNINRDLIFWGGMEVFKSTNNGNSWTLVNNWWDYYGNEATKLHADIPEVRFFLDPEYNEVALISTDGGLYYSDDNLETVQNISMNGLGVSQYYSTYTKRDFPYNVYAGSQDQGFQRSIAPGEGIFDFVQSTSGDYGHLSSGDRGETIWCNYPGFTLYYGNPVMGDGSLSLDFPGSGHLWLAPL</sequence>
<dbReference type="Gene3D" id="2.130.10.10">
    <property type="entry name" value="YVTN repeat-like/Quinoprotein amine dehydrogenase"/>
    <property type="match status" value="1"/>
</dbReference>
<protein>
    <recommendedName>
        <fullName evidence="2">Sortilin N-terminal domain-containing protein</fullName>
    </recommendedName>
</protein>
<evidence type="ECO:0000313" key="1">
    <source>
        <dbReference type="EMBL" id="SVE18976.1"/>
    </source>
</evidence>
<reference evidence="1" key="1">
    <citation type="submission" date="2018-05" db="EMBL/GenBank/DDBJ databases">
        <authorList>
            <person name="Lanie J.A."/>
            <person name="Ng W.-L."/>
            <person name="Kazmierczak K.M."/>
            <person name="Andrzejewski T.M."/>
            <person name="Davidsen T.M."/>
            <person name="Wayne K.J."/>
            <person name="Tettelin H."/>
            <person name="Glass J.I."/>
            <person name="Rusch D."/>
            <person name="Podicherti R."/>
            <person name="Tsui H.-C.T."/>
            <person name="Winkler M.E."/>
        </authorList>
    </citation>
    <scope>NUCLEOTIDE SEQUENCE</scope>
</reference>
<dbReference type="EMBL" id="UINC01200199">
    <property type="protein sequence ID" value="SVE18976.1"/>
    <property type="molecule type" value="Genomic_DNA"/>
</dbReference>
<name>A0A383BFL5_9ZZZZ</name>
<feature type="non-terminal residue" evidence="1">
    <location>
        <position position="1"/>
    </location>
</feature>